<evidence type="ECO:0008006" key="3">
    <source>
        <dbReference type="Google" id="ProtNLM"/>
    </source>
</evidence>
<dbReference type="RefSeq" id="WP_136536376.1">
    <property type="nucleotide sequence ID" value="NZ_STGY01000069.1"/>
</dbReference>
<dbReference type="Gene3D" id="3.50.30.10">
    <property type="entry name" value="Phosphohistidine domain"/>
    <property type="match status" value="1"/>
</dbReference>
<reference evidence="2" key="1">
    <citation type="submission" date="2019-04" db="EMBL/GenBank/DDBJ databases">
        <title>Nocardioides xinjiangensis sp. nov.</title>
        <authorList>
            <person name="Liu S."/>
        </authorList>
    </citation>
    <scope>NUCLEOTIDE SEQUENCE [LARGE SCALE GENOMIC DNA]</scope>
    <source>
        <strain evidence="2">18</strain>
    </source>
</reference>
<accession>A0A4V4HRP8</accession>
<dbReference type="Proteomes" id="UP000308760">
    <property type="component" value="Unassembled WGS sequence"/>
</dbReference>
<dbReference type="InterPro" id="IPR036637">
    <property type="entry name" value="Phosphohistidine_dom_sf"/>
</dbReference>
<dbReference type="GO" id="GO:0016772">
    <property type="term" value="F:transferase activity, transferring phosphorus-containing groups"/>
    <property type="evidence" value="ECO:0007669"/>
    <property type="project" value="InterPro"/>
</dbReference>
<dbReference type="EMBL" id="STGY01000069">
    <property type="protein sequence ID" value="THV37616.1"/>
    <property type="molecule type" value="Genomic_DNA"/>
</dbReference>
<dbReference type="SUPFAM" id="SSF52009">
    <property type="entry name" value="Phosphohistidine domain"/>
    <property type="match status" value="1"/>
</dbReference>
<name>A0A4V4HRP8_9ACTN</name>
<gene>
    <name evidence="1" type="ORF">FAB82_20275</name>
</gene>
<sequence length="303" mass="32219">MLIRAHGLRLPDTFEVAGPDDSEQLRDWIGARRSTGPESWMVRVDAPPPVRFGINGATAAAADIPEVVRRIRRANADDRVRLLIQRRVEHRTDGIALRTARGRVVIESQGPSGGNFYRDGSTPSRWSIDAAEPEREVGCLSANGLVRLLAALNALPVATCLEWVLTPEDELYFVDAKALPREYLAAFDEHGSRSGYAVVLSGVARGTVVEPGGAGAGARAGAIHLEEGTGVDVLGRIEPATRAVVFQRGGLLAHAAVYAGQLGIPVLLCPPGQLGGLLPGAEGELVLDGGRHEFTPRAERDAV</sequence>
<evidence type="ECO:0000313" key="1">
    <source>
        <dbReference type="EMBL" id="THV37616.1"/>
    </source>
</evidence>
<keyword evidence="2" id="KW-1185">Reference proteome</keyword>
<organism evidence="1 2">
    <name type="scientific">Glycomyces buryatensis</name>
    <dbReference type="NCBI Taxonomy" id="2570927"/>
    <lineage>
        <taxon>Bacteria</taxon>
        <taxon>Bacillati</taxon>
        <taxon>Actinomycetota</taxon>
        <taxon>Actinomycetes</taxon>
        <taxon>Glycomycetales</taxon>
        <taxon>Glycomycetaceae</taxon>
        <taxon>Glycomyces</taxon>
    </lineage>
</organism>
<comment type="caution">
    <text evidence="1">The sequence shown here is derived from an EMBL/GenBank/DDBJ whole genome shotgun (WGS) entry which is preliminary data.</text>
</comment>
<protein>
    <recommendedName>
        <fullName evidence="3">PEP-utilising enzyme mobile domain-containing protein</fullName>
    </recommendedName>
</protein>
<reference evidence="1 2" key="2">
    <citation type="submission" date="2019-05" db="EMBL/GenBank/DDBJ databases">
        <title>Glycomyces buryatensis sp. nov.</title>
        <authorList>
            <person name="Nikitina E."/>
        </authorList>
    </citation>
    <scope>NUCLEOTIDE SEQUENCE [LARGE SCALE GENOMIC DNA]</scope>
    <source>
        <strain evidence="1 2">18</strain>
    </source>
</reference>
<evidence type="ECO:0000313" key="2">
    <source>
        <dbReference type="Proteomes" id="UP000308760"/>
    </source>
</evidence>
<dbReference type="AlphaFoldDB" id="A0A4V4HRP8"/>
<proteinExistence type="predicted"/>